<evidence type="ECO:0000313" key="2">
    <source>
        <dbReference type="EMBL" id="GEB53138.1"/>
    </source>
</evidence>
<dbReference type="AlphaFoldDB" id="A0A4Y3R8K4"/>
<comment type="caution">
    <text evidence="2">The sequence shown here is derived from an EMBL/GenBank/DDBJ whole genome shotgun (WGS) entry which is preliminary data.</text>
</comment>
<reference evidence="2 3" key="1">
    <citation type="submission" date="2019-06" db="EMBL/GenBank/DDBJ databases">
        <title>Whole genome shotgun sequence of Streptomyces cacaoi subsp. cacaoi NBRC 12748.</title>
        <authorList>
            <person name="Hosoyama A."/>
            <person name="Uohara A."/>
            <person name="Ohji S."/>
            <person name="Ichikawa N."/>
        </authorList>
    </citation>
    <scope>NUCLEOTIDE SEQUENCE [LARGE SCALE GENOMIC DNA]</scope>
    <source>
        <strain evidence="2 3">NBRC 12748</strain>
    </source>
</reference>
<organism evidence="2 3">
    <name type="scientific">Streptomyces cacaoi</name>
    <dbReference type="NCBI Taxonomy" id="1898"/>
    <lineage>
        <taxon>Bacteria</taxon>
        <taxon>Bacillati</taxon>
        <taxon>Actinomycetota</taxon>
        <taxon>Actinomycetes</taxon>
        <taxon>Kitasatosporales</taxon>
        <taxon>Streptomycetaceae</taxon>
        <taxon>Streptomyces</taxon>
    </lineage>
</organism>
<sequence>MRTARRALVGLEQLLRNPGAGTARRNAWRAVQEDRARARARREAQAALDAALRPQPSGKAT</sequence>
<dbReference type="RefSeq" id="WP_037853159.1">
    <property type="nucleotide sequence ID" value="NZ_BJMM01000043.1"/>
</dbReference>
<dbReference type="Proteomes" id="UP000319210">
    <property type="component" value="Unassembled WGS sequence"/>
</dbReference>
<gene>
    <name evidence="2" type="ORF">SCA03_56890</name>
</gene>
<proteinExistence type="predicted"/>
<feature type="region of interest" description="Disordered" evidence="1">
    <location>
        <begin position="41"/>
        <end position="61"/>
    </location>
</feature>
<evidence type="ECO:0000313" key="3">
    <source>
        <dbReference type="Proteomes" id="UP000319210"/>
    </source>
</evidence>
<evidence type="ECO:0000256" key="1">
    <source>
        <dbReference type="SAM" id="MobiDB-lite"/>
    </source>
</evidence>
<name>A0A4Y3R8K4_STRCI</name>
<keyword evidence="3" id="KW-1185">Reference proteome</keyword>
<accession>A0A4Y3R8K4</accession>
<dbReference type="EMBL" id="BJMM01000043">
    <property type="protein sequence ID" value="GEB53138.1"/>
    <property type="molecule type" value="Genomic_DNA"/>
</dbReference>
<protein>
    <submittedName>
        <fullName evidence="2">Uncharacterized protein</fullName>
    </submittedName>
</protein>